<accession>A0A383TW01</accession>
<name>A0A383TW01_9FLAO</name>
<gene>
    <name evidence="2" type="ORF">SAMEA104719789_00183</name>
</gene>
<sequence length="149" mass="16840">MSHHLLLVLHLIGACIWVGGHLVLSVGILPEVYKKKDISILLNFEKKYEKIGMPALLIMLITGVWMAYQFGVPVQDWFQFKNPMETAISIKIILLLATLAFALSAQIRVIPHLSYQNLNLMTFHIISVTILSLLFLITGTYLRYGGVNF</sequence>
<feature type="transmembrane region" description="Helical" evidence="1">
    <location>
        <begin position="51"/>
        <end position="68"/>
    </location>
</feature>
<feature type="transmembrane region" description="Helical" evidence="1">
    <location>
        <begin position="6"/>
        <end position="30"/>
    </location>
</feature>
<dbReference type="EMBL" id="UNSC01000001">
    <property type="protein sequence ID" value="SZD71091.1"/>
    <property type="molecule type" value="Genomic_DNA"/>
</dbReference>
<evidence type="ECO:0000313" key="3">
    <source>
        <dbReference type="Proteomes" id="UP000262142"/>
    </source>
</evidence>
<evidence type="ECO:0000256" key="1">
    <source>
        <dbReference type="SAM" id="Phobius"/>
    </source>
</evidence>
<organism evidence="2 3">
    <name type="scientific">Candidatus Ornithobacterium hominis</name>
    <dbReference type="NCBI Taxonomy" id="2497989"/>
    <lineage>
        <taxon>Bacteria</taxon>
        <taxon>Pseudomonadati</taxon>
        <taxon>Bacteroidota</taxon>
        <taxon>Flavobacteriia</taxon>
        <taxon>Flavobacteriales</taxon>
        <taxon>Weeksellaceae</taxon>
        <taxon>Ornithobacterium</taxon>
    </lineage>
</organism>
<keyword evidence="1" id="KW-0472">Membrane</keyword>
<keyword evidence="1" id="KW-1133">Transmembrane helix</keyword>
<dbReference type="Proteomes" id="UP000262142">
    <property type="component" value="Unassembled WGS sequence"/>
</dbReference>
<keyword evidence="3" id="KW-1185">Reference proteome</keyword>
<dbReference type="AlphaFoldDB" id="A0A383TW01"/>
<reference evidence="2 3" key="1">
    <citation type="submission" date="2018-09" db="EMBL/GenBank/DDBJ databases">
        <authorList>
            <consortium name="Pathogen Informatics"/>
        </authorList>
    </citation>
    <scope>NUCLEOTIDE SEQUENCE [LARGE SCALE GENOMIC DNA]</scope>
    <source>
        <strain evidence="2 3">OH-22767</strain>
    </source>
</reference>
<dbReference type="RefSeq" id="WP_185124677.1">
    <property type="nucleotide sequence ID" value="NZ_OX579588.1"/>
</dbReference>
<keyword evidence="1" id="KW-0812">Transmembrane</keyword>
<proteinExistence type="predicted"/>
<feature type="transmembrane region" description="Helical" evidence="1">
    <location>
        <begin position="88"/>
        <end position="110"/>
    </location>
</feature>
<evidence type="ECO:0000313" key="2">
    <source>
        <dbReference type="EMBL" id="SZD71091.1"/>
    </source>
</evidence>
<feature type="transmembrane region" description="Helical" evidence="1">
    <location>
        <begin position="122"/>
        <end position="144"/>
    </location>
</feature>
<protein>
    <submittedName>
        <fullName evidence="2">Copper export protein</fullName>
    </submittedName>
</protein>